<dbReference type="GO" id="GO:0016323">
    <property type="term" value="C:basolateral plasma membrane"/>
    <property type="evidence" value="ECO:0007669"/>
    <property type="project" value="TreeGrafter"/>
</dbReference>
<dbReference type="SMART" id="SM00642">
    <property type="entry name" value="Aamy"/>
    <property type="match status" value="1"/>
</dbReference>
<dbReference type="PANTHER" id="PTHR46673:SF1">
    <property type="entry name" value="4F2 CELL-SURFACE ANTIGEN HEAVY CHAIN"/>
    <property type="match status" value="1"/>
</dbReference>
<gene>
    <name evidence="6" type="ORF">DIATSA_LOCUS6876</name>
</gene>
<dbReference type="Gene3D" id="3.20.20.80">
    <property type="entry name" value="Glycosidases"/>
    <property type="match status" value="1"/>
</dbReference>
<feature type="compositionally biased region" description="Basic and acidic residues" evidence="3">
    <location>
        <begin position="45"/>
        <end position="55"/>
    </location>
</feature>
<keyword evidence="4" id="KW-0812">Transmembrane</keyword>
<keyword evidence="4" id="KW-0472">Membrane</keyword>
<dbReference type="OrthoDB" id="204980at2759"/>
<accession>A0A9N9WE07</accession>
<evidence type="ECO:0000259" key="5">
    <source>
        <dbReference type="SMART" id="SM00642"/>
    </source>
</evidence>
<dbReference type="InterPro" id="IPR045857">
    <property type="entry name" value="O16G_dom_2"/>
</dbReference>
<organism evidence="6 7">
    <name type="scientific">Diatraea saccharalis</name>
    <name type="common">sugarcane borer</name>
    <dbReference type="NCBI Taxonomy" id="40085"/>
    <lineage>
        <taxon>Eukaryota</taxon>
        <taxon>Metazoa</taxon>
        <taxon>Ecdysozoa</taxon>
        <taxon>Arthropoda</taxon>
        <taxon>Hexapoda</taxon>
        <taxon>Insecta</taxon>
        <taxon>Pterygota</taxon>
        <taxon>Neoptera</taxon>
        <taxon>Endopterygota</taxon>
        <taxon>Lepidoptera</taxon>
        <taxon>Glossata</taxon>
        <taxon>Ditrysia</taxon>
        <taxon>Pyraloidea</taxon>
        <taxon>Crambidae</taxon>
        <taxon>Crambinae</taxon>
        <taxon>Diatraea</taxon>
    </lineage>
</organism>
<dbReference type="InterPro" id="IPR017853">
    <property type="entry name" value="GH"/>
</dbReference>
<dbReference type="InterPro" id="IPR006047">
    <property type="entry name" value="GH13_cat_dom"/>
</dbReference>
<feature type="region of interest" description="Disordered" evidence="3">
    <location>
        <begin position="1"/>
        <end position="55"/>
    </location>
</feature>
<reference evidence="6" key="1">
    <citation type="submission" date="2021-12" db="EMBL/GenBank/DDBJ databases">
        <authorList>
            <person name="King R."/>
        </authorList>
    </citation>
    <scope>NUCLEOTIDE SEQUENCE</scope>
</reference>
<dbReference type="Proteomes" id="UP001153714">
    <property type="component" value="Chromosome 2"/>
</dbReference>
<evidence type="ECO:0000256" key="3">
    <source>
        <dbReference type="SAM" id="MobiDB-lite"/>
    </source>
</evidence>
<evidence type="ECO:0000313" key="6">
    <source>
        <dbReference type="EMBL" id="CAG9789117.1"/>
    </source>
</evidence>
<name>A0A9N9WE07_9NEOP</name>
<protein>
    <recommendedName>
        <fullName evidence="2">alpha-glucosidase</fullName>
        <ecNumber evidence="2">3.2.1.20</ecNumber>
    </recommendedName>
</protein>
<evidence type="ECO:0000256" key="1">
    <source>
        <dbReference type="ARBA" id="ARBA00001657"/>
    </source>
</evidence>
<dbReference type="InterPro" id="IPR031984">
    <property type="entry name" value="SLC3A2_N"/>
</dbReference>
<dbReference type="AlphaFoldDB" id="A0A9N9WE07"/>
<evidence type="ECO:0000313" key="7">
    <source>
        <dbReference type="Proteomes" id="UP001153714"/>
    </source>
</evidence>
<sequence length="614" mass="68451">MSEPRKNHLSIDGGQIKEDENVASYKPIPDSDAEFRNTSKPTLSKSKEKISDEAEEKLLDKEEEAKIVTRVDMADAKYVVGDHRNGDAKIELDANKRQFSGLTKEELLKYADDPFWVRLRWFMFVLFWALWLAMLAGAIAIIIRAPKCAAPVPRAWYEKGPLVDASTLDTYDELESELPALKGANVPGIFSDVTPTYEVLDSEDVVTKFKEFVAKAKEYGVRVIVDLTPNFVSTAHTWFQLSVNRTAPYDTYFTWAKGRDYVETDSGSVPNPPNNWVSTMNTSAWEWNEARKEFYLHQYGSDQPDLNFHNPDVVKEFDKVLRVLMKAGAAGVRLHKVRQMLVNQSLPDELMAIGRGSSPGADHLNYAYWRHKYTADQPALLTLLQQWAELVDSTAAVNPGAGETVFTVAEESGGKWTDELTLRPRAAAAFRLRTGRDLNALVKEMQTPLQRWPAVQLTSDSESADAELAELALLLPAVPVLSVTQLPAATNNTATGEGLSQMVALREDASIEHGQFSVAAVPSRQSSKQLLACARWKPGHTGYVAVYNPWDEEQRANVTLMASVPRALTVYHVSNTVKEYTNYTTNYAVSSDNILVPPKSSVVLSYVPKTVEEQ</sequence>
<dbReference type="InterPro" id="IPR042280">
    <property type="entry name" value="SLC3A2"/>
</dbReference>
<keyword evidence="7" id="KW-1185">Reference proteome</keyword>
<keyword evidence="4" id="KW-1133">Transmembrane helix</keyword>
<dbReference type="GO" id="GO:0015190">
    <property type="term" value="F:L-leucine transmembrane transporter activity"/>
    <property type="evidence" value="ECO:0007669"/>
    <property type="project" value="TreeGrafter"/>
</dbReference>
<evidence type="ECO:0000256" key="2">
    <source>
        <dbReference type="ARBA" id="ARBA00012741"/>
    </source>
</evidence>
<dbReference type="PANTHER" id="PTHR46673">
    <property type="entry name" value="4F2 CELL-SURFACE ANTIGEN HEAVY CHAIN"/>
    <property type="match status" value="1"/>
</dbReference>
<dbReference type="GO" id="GO:0015180">
    <property type="term" value="F:L-alanine transmembrane transporter activity"/>
    <property type="evidence" value="ECO:0007669"/>
    <property type="project" value="TreeGrafter"/>
</dbReference>
<reference evidence="6" key="2">
    <citation type="submission" date="2022-10" db="EMBL/GenBank/DDBJ databases">
        <authorList>
            <consortium name="ENA_rothamsted_submissions"/>
            <consortium name="culmorum"/>
            <person name="King R."/>
        </authorList>
    </citation>
    <scope>NUCLEOTIDE SEQUENCE</scope>
</reference>
<dbReference type="GO" id="GO:1904273">
    <property type="term" value="P:L-alanine import across plasma membrane"/>
    <property type="evidence" value="ECO:0007669"/>
    <property type="project" value="TreeGrafter"/>
</dbReference>
<proteinExistence type="predicted"/>
<dbReference type="EMBL" id="OU893333">
    <property type="protein sequence ID" value="CAG9789117.1"/>
    <property type="molecule type" value="Genomic_DNA"/>
</dbReference>
<dbReference type="Gene3D" id="3.90.400.10">
    <property type="entry name" value="Oligo-1,6-glucosidase, Domain 2"/>
    <property type="match status" value="1"/>
</dbReference>
<dbReference type="GO" id="GO:0016324">
    <property type="term" value="C:apical plasma membrane"/>
    <property type="evidence" value="ECO:0007669"/>
    <property type="project" value="TreeGrafter"/>
</dbReference>
<dbReference type="Pfam" id="PF00128">
    <property type="entry name" value="Alpha-amylase"/>
    <property type="match status" value="1"/>
</dbReference>
<dbReference type="GO" id="GO:0004558">
    <property type="term" value="F:alpha-1,4-glucosidase activity"/>
    <property type="evidence" value="ECO:0007669"/>
    <property type="project" value="UniProtKB-EC"/>
</dbReference>
<dbReference type="EC" id="3.2.1.20" evidence="2"/>
<dbReference type="GO" id="GO:0015173">
    <property type="term" value="F:aromatic amino acid transmembrane transporter activity"/>
    <property type="evidence" value="ECO:0007669"/>
    <property type="project" value="TreeGrafter"/>
</dbReference>
<feature type="transmembrane region" description="Helical" evidence="4">
    <location>
        <begin position="121"/>
        <end position="143"/>
    </location>
</feature>
<comment type="catalytic activity">
    <reaction evidence="1">
        <text>Hydrolysis of terminal, non-reducing (1-&gt;4)-linked alpha-D-glucose residues with release of alpha-D-glucose.</text>
        <dbReference type="EC" id="3.2.1.20"/>
    </reaction>
</comment>
<feature type="domain" description="Glycosyl hydrolase family 13 catalytic" evidence="5">
    <location>
        <begin position="152"/>
        <end position="506"/>
    </location>
</feature>
<dbReference type="GO" id="GO:0015823">
    <property type="term" value="P:phenylalanine transport"/>
    <property type="evidence" value="ECO:0007669"/>
    <property type="project" value="TreeGrafter"/>
</dbReference>
<dbReference type="GO" id="GO:0005975">
    <property type="term" value="P:carbohydrate metabolic process"/>
    <property type="evidence" value="ECO:0007669"/>
    <property type="project" value="InterPro"/>
</dbReference>
<dbReference type="SUPFAM" id="SSF51445">
    <property type="entry name" value="(Trans)glycosidases"/>
    <property type="match status" value="1"/>
</dbReference>
<dbReference type="Pfam" id="PF16028">
    <property type="entry name" value="SLC3A2_N"/>
    <property type="match status" value="1"/>
</dbReference>
<evidence type="ECO:0000256" key="4">
    <source>
        <dbReference type="SAM" id="Phobius"/>
    </source>
</evidence>
<dbReference type="GO" id="GO:1903801">
    <property type="term" value="P:L-leucine import across plasma membrane"/>
    <property type="evidence" value="ECO:0007669"/>
    <property type="project" value="TreeGrafter"/>
</dbReference>